<feature type="transmembrane region" description="Helical" evidence="2">
    <location>
        <begin position="20"/>
        <end position="41"/>
    </location>
</feature>
<dbReference type="Pfam" id="PF07859">
    <property type="entry name" value="Abhydrolase_3"/>
    <property type="match status" value="1"/>
</dbReference>
<name>A0AAW0DRA3_9AGAR</name>
<dbReference type="PANTHER" id="PTHR48081">
    <property type="entry name" value="AB HYDROLASE SUPERFAMILY PROTEIN C4A8.06C"/>
    <property type="match status" value="1"/>
</dbReference>
<reference evidence="4 5" key="1">
    <citation type="journal article" date="2024" name="J Genomics">
        <title>Draft genome sequencing and assembly of Favolaschia claudopus CIRM-BRFM 2984 isolated from oak limbs.</title>
        <authorList>
            <person name="Navarro D."/>
            <person name="Drula E."/>
            <person name="Chaduli D."/>
            <person name="Cazenave R."/>
            <person name="Ahrendt S."/>
            <person name="Wang J."/>
            <person name="Lipzen A."/>
            <person name="Daum C."/>
            <person name="Barry K."/>
            <person name="Grigoriev I.V."/>
            <person name="Favel A."/>
            <person name="Rosso M.N."/>
            <person name="Martin F."/>
        </authorList>
    </citation>
    <scope>NUCLEOTIDE SEQUENCE [LARGE SCALE GENOMIC DNA]</scope>
    <source>
        <strain evidence="4 5">CIRM-BRFM 2984</strain>
    </source>
</reference>
<dbReference type="InterPro" id="IPR013094">
    <property type="entry name" value="AB_hydrolase_3"/>
</dbReference>
<sequence>MPSLSSTKYGQLSWLETFGMFASVIPLPISIIWSVVTSAYASYNKTRSLKRIASDTIMRHMLGRLSVPQLQAIVGTTMTAYEKFCRANNLPLIIDELGEDARLLWLGPKRLEHVVLYIHGGGFILAPGDTALEFWRRSQQELNKQNIEVSIVMLNYSLIPDASFPTPLRQAALAIEFLITAGVKPQNLQLVGDSAGGNLVLQVLSHMLHPLGSVPEIRLATPLRGILLISPWTTLSATNKPLSSYTENEGRDCVTQRIFSRWGALVLADVVQADRPFVEAVHAPDTWFEGADTLVERVLITGGGLEVLRDDIIAVGQSFQRHHRGAELVVQEDGIHDDMFNELAVNERKCSLTPLIIGWLATGFRTDNTN</sequence>
<accession>A0AAW0DRA3</accession>
<dbReference type="AlphaFoldDB" id="A0AAW0DRA3"/>
<keyword evidence="2" id="KW-1133">Transmembrane helix</keyword>
<dbReference type="Gene3D" id="3.40.50.1820">
    <property type="entry name" value="alpha/beta hydrolase"/>
    <property type="match status" value="1"/>
</dbReference>
<keyword evidence="2" id="KW-0812">Transmembrane</keyword>
<dbReference type="EMBL" id="JAWWNJ010000005">
    <property type="protein sequence ID" value="KAK7055412.1"/>
    <property type="molecule type" value="Genomic_DNA"/>
</dbReference>
<dbReference type="SUPFAM" id="SSF53474">
    <property type="entry name" value="alpha/beta-Hydrolases"/>
    <property type="match status" value="1"/>
</dbReference>
<dbReference type="GO" id="GO:0016787">
    <property type="term" value="F:hydrolase activity"/>
    <property type="evidence" value="ECO:0007669"/>
    <property type="project" value="UniProtKB-KW"/>
</dbReference>
<dbReference type="Proteomes" id="UP001362999">
    <property type="component" value="Unassembled WGS sequence"/>
</dbReference>
<feature type="domain" description="Alpha/beta hydrolase fold-3" evidence="3">
    <location>
        <begin position="115"/>
        <end position="337"/>
    </location>
</feature>
<dbReference type="InterPro" id="IPR050300">
    <property type="entry name" value="GDXG_lipolytic_enzyme"/>
</dbReference>
<evidence type="ECO:0000256" key="1">
    <source>
        <dbReference type="ARBA" id="ARBA00022801"/>
    </source>
</evidence>
<evidence type="ECO:0000313" key="4">
    <source>
        <dbReference type="EMBL" id="KAK7055412.1"/>
    </source>
</evidence>
<evidence type="ECO:0000313" key="5">
    <source>
        <dbReference type="Proteomes" id="UP001362999"/>
    </source>
</evidence>
<keyword evidence="1" id="KW-0378">Hydrolase</keyword>
<keyword evidence="5" id="KW-1185">Reference proteome</keyword>
<evidence type="ECO:0000259" key="3">
    <source>
        <dbReference type="Pfam" id="PF07859"/>
    </source>
</evidence>
<organism evidence="4 5">
    <name type="scientific">Favolaschia claudopus</name>
    <dbReference type="NCBI Taxonomy" id="2862362"/>
    <lineage>
        <taxon>Eukaryota</taxon>
        <taxon>Fungi</taxon>
        <taxon>Dikarya</taxon>
        <taxon>Basidiomycota</taxon>
        <taxon>Agaricomycotina</taxon>
        <taxon>Agaricomycetes</taxon>
        <taxon>Agaricomycetidae</taxon>
        <taxon>Agaricales</taxon>
        <taxon>Marasmiineae</taxon>
        <taxon>Mycenaceae</taxon>
        <taxon>Favolaschia</taxon>
    </lineage>
</organism>
<dbReference type="PANTHER" id="PTHR48081:SF31">
    <property type="entry name" value="STERYL ACETYL HYDROLASE MUG81-RELATED"/>
    <property type="match status" value="1"/>
</dbReference>
<gene>
    <name evidence="4" type="ORF">R3P38DRAFT_1355651</name>
</gene>
<dbReference type="InterPro" id="IPR029058">
    <property type="entry name" value="AB_hydrolase_fold"/>
</dbReference>
<evidence type="ECO:0000256" key="2">
    <source>
        <dbReference type="SAM" id="Phobius"/>
    </source>
</evidence>
<protein>
    <submittedName>
        <fullName evidence="4">Abhydrolase-3 domain-containing protein</fullName>
    </submittedName>
</protein>
<proteinExistence type="predicted"/>
<comment type="caution">
    <text evidence="4">The sequence shown here is derived from an EMBL/GenBank/DDBJ whole genome shotgun (WGS) entry which is preliminary data.</text>
</comment>
<keyword evidence="2" id="KW-0472">Membrane</keyword>